<dbReference type="EMBL" id="MU007128">
    <property type="protein sequence ID" value="KAF2418456.1"/>
    <property type="molecule type" value="Genomic_DNA"/>
</dbReference>
<name>A0A9P4NF19_9PEZI</name>
<proteinExistence type="predicted"/>
<organism evidence="2 3">
    <name type="scientific">Tothia fuscella</name>
    <dbReference type="NCBI Taxonomy" id="1048955"/>
    <lineage>
        <taxon>Eukaryota</taxon>
        <taxon>Fungi</taxon>
        <taxon>Dikarya</taxon>
        <taxon>Ascomycota</taxon>
        <taxon>Pezizomycotina</taxon>
        <taxon>Dothideomycetes</taxon>
        <taxon>Pleosporomycetidae</taxon>
        <taxon>Venturiales</taxon>
        <taxon>Cylindrosympodiaceae</taxon>
        <taxon>Tothia</taxon>
    </lineage>
</organism>
<feature type="compositionally biased region" description="Polar residues" evidence="1">
    <location>
        <begin position="61"/>
        <end position="72"/>
    </location>
</feature>
<feature type="region of interest" description="Disordered" evidence="1">
    <location>
        <begin position="46"/>
        <end position="72"/>
    </location>
</feature>
<gene>
    <name evidence="2" type="ORF">EJ08DRAFT_654295</name>
</gene>
<evidence type="ECO:0000313" key="3">
    <source>
        <dbReference type="Proteomes" id="UP000800235"/>
    </source>
</evidence>
<reference evidence="2" key="1">
    <citation type="journal article" date="2020" name="Stud. Mycol.">
        <title>101 Dothideomycetes genomes: a test case for predicting lifestyles and emergence of pathogens.</title>
        <authorList>
            <person name="Haridas S."/>
            <person name="Albert R."/>
            <person name="Binder M."/>
            <person name="Bloem J."/>
            <person name="Labutti K."/>
            <person name="Salamov A."/>
            <person name="Andreopoulos B."/>
            <person name="Baker S."/>
            <person name="Barry K."/>
            <person name="Bills G."/>
            <person name="Bluhm B."/>
            <person name="Cannon C."/>
            <person name="Castanera R."/>
            <person name="Culley D."/>
            <person name="Daum C."/>
            <person name="Ezra D."/>
            <person name="Gonzalez J."/>
            <person name="Henrissat B."/>
            <person name="Kuo A."/>
            <person name="Liang C."/>
            <person name="Lipzen A."/>
            <person name="Lutzoni F."/>
            <person name="Magnuson J."/>
            <person name="Mondo S."/>
            <person name="Nolan M."/>
            <person name="Ohm R."/>
            <person name="Pangilinan J."/>
            <person name="Park H.-J."/>
            <person name="Ramirez L."/>
            <person name="Alfaro M."/>
            <person name="Sun H."/>
            <person name="Tritt A."/>
            <person name="Yoshinaga Y."/>
            <person name="Zwiers L.-H."/>
            <person name="Turgeon B."/>
            <person name="Goodwin S."/>
            <person name="Spatafora J."/>
            <person name="Crous P."/>
            <person name="Grigoriev I."/>
        </authorList>
    </citation>
    <scope>NUCLEOTIDE SEQUENCE</scope>
    <source>
        <strain evidence="2">CBS 130266</strain>
    </source>
</reference>
<protein>
    <submittedName>
        <fullName evidence="2">Uncharacterized protein</fullName>
    </submittedName>
</protein>
<evidence type="ECO:0000256" key="1">
    <source>
        <dbReference type="SAM" id="MobiDB-lite"/>
    </source>
</evidence>
<comment type="caution">
    <text evidence="2">The sequence shown here is derived from an EMBL/GenBank/DDBJ whole genome shotgun (WGS) entry which is preliminary data.</text>
</comment>
<keyword evidence="3" id="KW-1185">Reference proteome</keyword>
<sequence>MVSGMLLVLSSSMVNMQCPIYAHLPSTSNVHLLETRGAYCAGKFEPRSKESCPPRYKGSKNDPTSVNMGAVT</sequence>
<dbReference type="AlphaFoldDB" id="A0A9P4NF19"/>
<evidence type="ECO:0000313" key="2">
    <source>
        <dbReference type="EMBL" id="KAF2418456.1"/>
    </source>
</evidence>
<accession>A0A9P4NF19</accession>
<dbReference type="Proteomes" id="UP000800235">
    <property type="component" value="Unassembled WGS sequence"/>
</dbReference>